<evidence type="ECO:0000256" key="1">
    <source>
        <dbReference type="SAM" id="MobiDB-lite"/>
    </source>
</evidence>
<accession>A0A8S9LUS6</accession>
<sequence>MCPIRPKRNVSFVQSVRQRGWGSFAAEIGTFATARGSCRCLRSSRYSSQGSQRTDEFSDSASSSFVEGTSVIDL</sequence>
<dbReference type="Proteomes" id="UP000712281">
    <property type="component" value="Unassembled WGS sequence"/>
</dbReference>
<feature type="region of interest" description="Disordered" evidence="1">
    <location>
        <begin position="44"/>
        <end position="74"/>
    </location>
</feature>
<reference evidence="2" key="1">
    <citation type="submission" date="2019-12" db="EMBL/GenBank/DDBJ databases">
        <title>Genome sequencing and annotation of Brassica cretica.</title>
        <authorList>
            <person name="Studholme D.J."/>
            <person name="Sarris P.F."/>
        </authorList>
    </citation>
    <scope>NUCLEOTIDE SEQUENCE</scope>
    <source>
        <strain evidence="2">PFS-001/15</strain>
        <tissue evidence="2">Leaf</tissue>
    </source>
</reference>
<proteinExistence type="predicted"/>
<protein>
    <submittedName>
        <fullName evidence="2">Uncharacterized protein</fullName>
    </submittedName>
</protein>
<evidence type="ECO:0000313" key="2">
    <source>
        <dbReference type="EMBL" id="KAF2608883.1"/>
    </source>
</evidence>
<comment type="caution">
    <text evidence="2">The sequence shown here is derived from an EMBL/GenBank/DDBJ whole genome shotgun (WGS) entry which is preliminary data.</text>
</comment>
<evidence type="ECO:0000313" key="3">
    <source>
        <dbReference type="Proteomes" id="UP000712281"/>
    </source>
</evidence>
<dbReference type="EMBL" id="QGKW02000276">
    <property type="protein sequence ID" value="KAF2608883.1"/>
    <property type="molecule type" value="Genomic_DNA"/>
</dbReference>
<name>A0A8S9LUS6_BRACR</name>
<organism evidence="2 3">
    <name type="scientific">Brassica cretica</name>
    <name type="common">Mustard</name>
    <dbReference type="NCBI Taxonomy" id="69181"/>
    <lineage>
        <taxon>Eukaryota</taxon>
        <taxon>Viridiplantae</taxon>
        <taxon>Streptophyta</taxon>
        <taxon>Embryophyta</taxon>
        <taxon>Tracheophyta</taxon>
        <taxon>Spermatophyta</taxon>
        <taxon>Magnoliopsida</taxon>
        <taxon>eudicotyledons</taxon>
        <taxon>Gunneridae</taxon>
        <taxon>Pentapetalae</taxon>
        <taxon>rosids</taxon>
        <taxon>malvids</taxon>
        <taxon>Brassicales</taxon>
        <taxon>Brassicaceae</taxon>
        <taxon>Brassiceae</taxon>
        <taxon>Brassica</taxon>
    </lineage>
</organism>
<dbReference type="AlphaFoldDB" id="A0A8S9LUS6"/>
<gene>
    <name evidence="2" type="ORF">F2Q68_00045998</name>
</gene>